<feature type="non-terminal residue" evidence="1">
    <location>
        <position position="1"/>
    </location>
</feature>
<evidence type="ECO:0000313" key="1">
    <source>
        <dbReference type="EMBL" id="CAF1125159.1"/>
    </source>
</evidence>
<dbReference type="EMBL" id="CAJNOC010009129">
    <property type="protein sequence ID" value="CAF1125159.1"/>
    <property type="molecule type" value="Genomic_DNA"/>
</dbReference>
<reference evidence="1" key="1">
    <citation type="submission" date="2021-02" db="EMBL/GenBank/DDBJ databases">
        <authorList>
            <person name="Nowell W R."/>
        </authorList>
    </citation>
    <scope>NUCLEOTIDE SEQUENCE</scope>
    <source>
        <strain evidence="1">Ploen Becks lab</strain>
    </source>
</reference>
<keyword evidence="2" id="KW-1185">Reference proteome</keyword>
<dbReference type="AlphaFoldDB" id="A0A814QU70"/>
<accession>A0A814QU70</accession>
<evidence type="ECO:0000313" key="2">
    <source>
        <dbReference type="Proteomes" id="UP000663879"/>
    </source>
</evidence>
<organism evidence="1 2">
    <name type="scientific">Brachionus calyciflorus</name>
    <dbReference type="NCBI Taxonomy" id="104777"/>
    <lineage>
        <taxon>Eukaryota</taxon>
        <taxon>Metazoa</taxon>
        <taxon>Spiralia</taxon>
        <taxon>Gnathifera</taxon>
        <taxon>Rotifera</taxon>
        <taxon>Eurotatoria</taxon>
        <taxon>Monogononta</taxon>
        <taxon>Pseudotrocha</taxon>
        <taxon>Ploima</taxon>
        <taxon>Brachionidae</taxon>
        <taxon>Brachionus</taxon>
    </lineage>
</organism>
<gene>
    <name evidence="1" type="ORF">OXX778_LOCUS22221</name>
</gene>
<protein>
    <submittedName>
        <fullName evidence="1">Uncharacterized protein</fullName>
    </submittedName>
</protein>
<sequence length="39" mass="4369">GSEQGEPSTTNVWASVPQAKNRLVLYGRGWDPRNIRKEA</sequence>
<dbReference type="Proteomes" id="UP000663879">
    <property type="component" value="Unassembled WGS sequence"/>
</dbReference>
<comment type="caution">
    <text evidence="1">The sequence shown here is derived from an EMBL/GenBank/DDBJ whole genome shotgun (WGS) entry which is preliminary data.</text>
</comment>
<name>A0A814QU70_9BILA</name>
<proteinExistence type="predicted"/>